<evidence type="ECO:0000313" key="6">
    <source>
        <dbReference type="Proteomes" id="UP000504611"/>
    </source>
</evidence>
<dbReference type="Gene3D" id="2.30.180.10">
    <property type="entry name" value="FAS1 domain"/>
    <property type="match status" value="2"/>
</dbReference>
<dbReference type="InterPro" id="IPR000782">
    <property type="entry name" value="FAS1_domain"/>
</dbReference>
<evidence type="ECO:0000313" key="7">
    <source>
        <dbReference type="RefSeq" id="XP_010795852.1"/>
    </source>
</evidence>
<feature type="domain" description="FAS1" evidence="5">
    <location>
        <begin position="53"/>
        <end position="183"/>
    </location>
</feature>
<keyword evidence="2" id="KW-0472">Membrane</keyword>
<keyword evidence="3" id="KW-1015">Disulfide bond</keyword>
<dbReference type="RefSeq" id="XP_010795852.1">
    <property type="nucleotide sequence ID" value="XM_010797550.1"/>
</dbReference>
<dbReference type="Pfam" id="PF02469">
    <property type="entry name" value="Fasciclin"/>
    <property type="match status" value="1"/>
</dbReference>
<name>A0A6I9Q6U6_9TELE</name>
<organism evidence="6 7">
    <name type="scientific">Notothenia coriiceps</name>
    <name type="common">black rockcod</name>
    <dbReference type="NCBI Taxonomy" id="8208"/>
    <lineage>
        <taxon>Eukaryota</taxon>
        <taxon>Metazoa</taxon>
        <taxon>Chordata</taxon>
        <taxon>Craniata</taxon>
        <taxon>Vertebrata</taxon>
        <taxon>Euteleostomi</taxon>
        <taxon>Actinopterygii</taxon>
        <taxon>Neopterygii</taxon>
        <taxon>Teleostei</taxon>
        <taxon>Neoteleostei</taxon>
        <taxon>Acanthomorphata</taxon>
        <taxon>Eupercaria</taxon>
        <taxon>Perciformes</taxon>
        <taxon>Notothenioidei</taxon>
        <taxon>Nototheniidae</taxon>
        <taxon>Notothenia</taxon>
    </lineage>
</organism>
<dbReference type="GO" id="GO:0016020">
    <property type="term" value="C:membrane"/>
    <property type="evidence" value="ECO:0007669"/>
    <property type="project" value="UniProtKB-SubCell"/>
</dbReference>
<dbReference type="AlphaFoldDB" id="A0A6I9Q6U6"/>
<reference evidence="7" key="1">
    <citation type="submission" date="2025-08" db="UniProtKB">
        <authorList>
            <consortium name="RefSeq"/>
        </authorList>
    </citation>
    <scope>IDENTIFICATION</scope>
    <source>
        <tissue evidence="7">Muscle</tissue>
    </source>
</reference>
<evidence type="ECO:0000256" key="2">
    <source>
        <dbReference type="ARBA" id="ARBA00023136"/>
    </source>
</evidence>
<keyword evidence="6" id="KW-1185">Reference proteome</keyword>
<dbReference type="GeneID" id="104968014"/>
<dbReference type="Proteomes" id="UP000504611">
    <property type="component" value="Unplaced"/>
</dbReference>
<accession>A0A6I9Q6U6</accession>
<dbReference type="PANTHER" id="PTHR24038:SF8">
    <property type="entry name" value="STABILIN-1"/>
    <property type="match status" value="1"/>
</dbReference>
<dbReference type="PANTHER" id="PTHR24038">
    <property type="entry name" value="STABILIN"/>
    <property type="match status" value="1"/>
</dbReference>
<proteinExistence type="predicted"/>
<keyword evidence="4" id="KW-0325">Glycoprotein</keyword>
<gene>
    <name evidence="7" type="primary">LOC104968014</name>
</gene>
<dbReference type="OrthoDB" id="286301at2759"/>
<dbReference type="SUPFAM" id="SSF82153">
    <property type="entry name" value="FAS1 domain"/>
    <property type="match status" value="2"/>
</dbReference>
<comment type="subcellular location">
    <subcellularLocation>
        <location evidence="1">Membrane</location>
    </subcellularLocation>
</comment>
<sequence length="204" mass="23432">MNPPTYWEISNSTGVIRIGNASIRTPNLPAINGYIHIIDHILAPSLSDFPPEPPTLMEFLNSSSNFTLFRQYALMYNLSQKLHSCCQRFTLLLPTDDAIRQHLRATNSSLMESDVFKYHVVIHFLLFPHHLSDGILKSTMLGNEYQVQFHLDKNNQTVVNDVPLDGTFTETQFGLILFLPQVLKVRRNRCSKQVYIQVEVSQRE</sequence>
<evidence type="ECO:0000256" key="1">
    <source>
        <dbReference type="ARBA" id="ARBA00004370"/>
    </source>
</evidence>
<evidence type="ECO:0000256" key="4">
    <source>
        <dbReference type="ARBA" id="ARBA00023180"/>
    </source>
</evidence>
<evidence type="ECO:0000256" key="3">
    <source>
        <dbReference type="ARBA" id="ARBA00023157"/>
    </source>
</evidence>
<evidence type="ECO:0000259" key="5">
    <source>
        <dbReference type="PROSITE" id="PS50213"/>
    </source>
</evidence>
<dbReference type="InterPro" id="IPR036378">
    <property type="entry name" value="FAS1_dom_sf"/>
</dbReference>
<protein>
    <submittedName>
        <fullName evidence="7">Stabilin-1-like</fullName>
    </submittedName>
</protein>
<dbReference type="PROSITE" id="PS50213">
    <property type="entry name" value="FAS1"/>
    <property type="match status" value="2"/>
</dbReference>
<feature type="domain" description="FAS1" evidence="5">
    <location>
        <begin position="1"/>
        <end position="42"/>
    </location>
</feature>
<dbReference type="KEGG" id="ncc:104968014"/>